<gene>
    <name evidence="1" type="ORF">CONPUDRAFT_33907</name>
</gene>
<dbReference type="OrthoDB" id="198652at2759"/>
<dbReference type="GeneID" id="19206763"/>
<evidence type="ECO:0000313" key="1">
    <source>
        <dbReference type="EMBL" id="EIW86550.1"/>
    </source>
</evidence>
<feature type="non-terminal residue" evidence="1">
    <location>
        <position position="1"/>
    </location>
</feature>
<name>A0A5M3N555_CONPW</name>
<sequence length="169" mass="19351">YLYVDDGFGPARPGAMRFYGPYGVMMPTVQAMVLDLFDFIRIPHDPAKQVHGTCLTIIGHEIDTELMVARMPRESLARLIELMLDFVTTRRRRTLREFQHVAGNVCWGLNVHPLIRPGLSTTYEKMEGKTRGNARIWVSTRLVEEFLWAVGHLGTSHGVFFFKSLTWTP</sequence>
<dbReference type="RefSeq" id="XP_007762375.1">
    <property type="nucleotide sequence ID" value="XM_007764185.1"/>
</dbReference>
<keyword evidence="2" id="KW-1185">Reference proteome</keyword>
<dbReference type="KEGG" id="cput:CONPUDRAFT_33907"/>
<comment type="caution">
    <text evidence="1">The sequence shown here is derived from an EMBL/GenBank/DDBJ whole genome shotgun (WGS) entry which is preliminary data.</text>
</comment>
<reference evidence="2" key="1">
    <citation type="journal article" date="2012" name="Science">
        <title>The Paleozoic origin of enzymatic lignin decomposition reconstructed from 31 fungal genomes.</title>
        <authorList>
            <person name="Floudas D."/>
            <person name="Binder M."/>
            <person name="Riley R."/>
            <person name="Barry K."/>
            <person name="Blanchette R.A."/>
            <person name="Henrissat B."/>
            <person name="Martinez A.T."/>
            <person name="Otillar R."/>
            <person name="Spatafora J.W."/>
            <person name="Yadav J.S."/>
            <person name="Aerts A."/>
            <person name="Benoit I."/>
            <person name="Boyd A."/>
            <person name="Carlson A."/>
            <person name="Copeland A."/>
            <person name="Coutinho P.M."/>
            <person name="de Vries R.P."/>
            <person name="Ferreira P."/>
            <person name="Findley K."/>
            <person name="Foster B."/>
            <person name="Gaskell J."/>
            <person name="Glotzer D."/>
            <person name="Gorecki P."/>
            <person name="Heitman J."/>
            <person name="Hesse C."/>
            <person name="Hori C."/>
            <person name="Igarashi K."/>
            <person name="Jurgens J.A."/>
            <person name="Kallen N."/>
            <person name="Kersten P."/>
            <person name="Kohler A."/>
            <person name="Kuees U."/>
            <person name="Kumar T.K.A."/>
            <person name="Kuo A."/>
            <person name="LaButti K."/>
            <person name="Larrondo L.F."/>
            <person name="Lindquist E."/>
            <person name="Ling A."/>
            <person name="Lombard V."/>
            <person name="Lucas S."/>
            <person name="Lundell T."/>
            <person name="Martin R."/>
            <person name="McLaughlin D.J."/>
            <person name="Morgenstern I."/>
            <person name="Morin E."/>
            <person name="Murat C."/>
            <person name="Nagy L.G."/>
            <person name="Nolan M."/>
            <person name="Ohm R.A."/>
            <person name="Patyshakuliyeva A."/>
            <person name="Rokas A."/>
            <person name="Ruiz-Duenas F.J."/>
            <person name="Sabat G."/>
            <person name="Salamov A."/>
            <person name="Samejima M."/>
            <person name="Schmutz J."/>
            <person name="Slot J.C."/>
            <person name="St John F."/>
            <person name="Stenlid J."/>
            <person name="Sun H."/>
            <person name="Sun S."/>
            <person name="Syed K."/>
            <person name="Tsang A."/>
            <person name="Wiebenga A."/>
            <person name="Young D."/>
            <person name="Pisabarro A."/>
            <person name="Eastwood D.C."/>
            <person name="Martin F."/>
            <person name="Cullen D."/>
            <person name="Grigoriev I.V."/>
            <person name="Hibbett D.S."/>
        </authorList>
    </citation>
    <scope>NUCLEOTIDE SEQUENCE [LARGE SCALE GENOMIC DNA]</scope>
    <source>
        <strain evidence="2">RWD-64-598 SS2</strain>
    </source>
</reference>
<feature type="non-terminal residue" evidence="1">
    <location>
        <position position="169"/>
    </location>
</feature>
<accession>A0A5M3N555</accession>
<protein>
    <submittedName>
        <fullName evidence="1">Uncharacterized protein</fullName>
    </submittedName>
</protein>
<organism evidence="1 2">
    <name type="scientific">Coniophora puteana (strain RWD-64-598)</name>
    <name type="common">Brown rot fungus</name>
    <dbReference type="NCBI Taxonomy" id="741705"/>
    <lineage>
        <taxon>Eukaryota</taxon>
        <taxon>Fungi</taxon>
        <taxon>Dikarya</taxon>
        <taxon>Basidiomycota</taxon>
        <taxon>Agaricomycotina</taxon>
        <taxon>Agaricomycetes</taxon>
        <taxon>Agaricomycetidae</taxon>
        <taxon>Boletales</taxon>
        <taxon>Coniophorineae</taxon>
        <taxon>Coniophoraceae</taxon>
        <taxon>Coniophora</taxon>
    </lineage>
</organism>
<dbReference type="EMBL" id="JH711573">
    <property type="protein sequence ID" value="EIW86550.1"/>
    <property type="molecule type" value="Genomic_DNA"/>
</dbReference>
<dbReference type="Proteomes" id="UP000053558">
    <property type="component" value="Unassembled WGS sequence"/>
</dbReference>
<dbReference type="OMA" id="VAYIWEL"/>
<dbReference type="AlphaFoldDB" id="A0A5M3N555"/>
<evidence type="ECO:0000313" key="2">
    <source>
        <dbReference type="Proteomes" id="UP000053558"/>
    </source>
</evidence>
<proteinExistence type="predicted"/>